<keyword evidence="3 5" id="KW-1133">Transmembrane helix</keyword>
<dbReference type="EMBL" id="CAEZSR010000037">
    <property type="protein sequence ID" value="CAB4554338.1"/>
    <property type="molecule type" value="Genomic_DNA"/>
</dbReference>
<evidence type="ECO:0000313" key="7">
    <source>
        <dbReference type="EMBL" id="CAB4554338.1"/>
    </source>
</evidence>
<dbReference type="PANTHER" id="PTHR37422:SF17">
    <property type="entry name" value="O-ANTIGEN LIGASE"/>
    <property type="match status" value="1"/>
</dbReference>
<feature type="transmembrane region" description="Helical" evidence="5">
    <location>
        <begin position="354"/>
        <end position="371"/>
    </location>
</feature>
<feature type="domain" description="O-antigen ligase-related" evidence="6">
    <location>
        <begin position="220"/>
        <end position="367"/>
    </location>
</feature>
<comment type="subcellular location">
    <subcellularLocation>
        <location evidence="1">Membrane</location>
        <topology evidence="1">Multi-pass membrane protein</topology>
    </subcellularLocation>
</comment>
<accession>A0A6J6CXB1</accession>
<feature type="transmembrane region" description="Helical" evidence="5">
    <location>
        <begin position="65"/>
        <end position="84"/>
    </location>
</feature>
<protein>
    <submittedName>
        <fullName evidence="7">Unannotated protein</fullName>
    </submittedName>
</protein>
<keyword evidence="2 5" id="KW-0812">Transmembrane</keyword>
<dbReference type="InterPro" id="IPR007016">
    <property type="entry name" value="O-antigen_ligase-rel_domated"/>
</dbReference>
<feature type="transmembrane region" description="Helical" evidence="5">
    <location>
        <begin position="90"/>
        <end position="107"/>
    </location>
</feature>
<sequence>MTTVSPVPAGSFGSAGSIASTGSSGSVGDRISPLRLTLHQWSALTVVWLWFTVKFGIVEQLYRPPGAFATAALPAMALMVLVIAPRGTIGRIPVSVPLLAVLCWTAMSAAWSRDPVFSQFQIRNEIPVLLMVLAVIATLPTEVVRQGLCWMYYGVTMLSLATSLTRPESQVAPKGAELDEGELIGWRGLFDHKNGLGVFLVLGMIAILAFERRRPLRILGALLAAACVVGSRSATAASGFMVALIVWIWVGLLNRSTNQRDRALFGLVSIAMAIMAVFVGLGLMPAFLDLYGKDFTFSGRTIIWRESMEVVEDNPIIGVGYGGVWHDIQGPLTSGLHRQIGFNAAHAHNGAIEVLMETGLIGLVLFVVFFASVVRKAASLLETPARMTARWALACCAGVAFMGIGEVLFQGSMLGFLAIIWMVVARAQQDVQADTSLPIETRLGAGRR</sequence>
<dbReference type="InterPro" id="IPR051533">
    <property type="entry name" value="WaaL-like"/>
</dbReference>
<feature type="transmembrane region" description="Helical" evidence="5">
    <location>
        <begin position="128"/>
        <end position="153"/>
    </location>
</feature>
<evidence type="ECO:0000259" key="6">
    <source>
        <dbReference type="Pfam" id="PF04932"/>
    </source>
</evidence>
<feature type="transmembrane region" description="Helical" evidence="5">
    <location>
        <begin position="222"/>
        <end position="250"/>
    </location>
</feature>
<feature type="transmembrane region" description="Helical" evidence="5">
    <location>
        <begin position="262"/>
        <end position="288"/>
    </location>
</feature>
<proteinExistence type="predicted"/>
<evidence type="ECO:0000256" key="1">
    <source>
        <dbReference type="ARBA" id="ARBA00004141"/>
    </source>
</evidence>
<evidence type="ECO:0000256" key="5">
    <source>
        <dbReference type="SAM" id="Phobius"/>
    </source>
</evidence>
<evidence type="ECO:0000256" key="4">
    <source>
        <dbReference type="ARBA" id="ARBA00023136"/>
    </source>
</evidence>
<dbReference type="GO" id="GO:0016020">
    <property type="term" value="C:membrane"/>
    <property type="evidence" value="ECO:0007669"/>
    <property type="project" value="UniProtKB-SubCell"/>
</dbReference>
<name>A0A6J6CXB1_9ZZZZ</name>
<keyword evidence="4 5" id="KW-0472">Membrane</keyword>
<organism evidence="7">
    <name type="scientific">freshwater metagenome</name>
    <dbReference type="NCBI Taxonomy" id="449393"/>
    <lineage>
        <taxon>unclassified sequences</taxon>
        <taxon>metagenomes</taxon>
        <taxon>ecological metagenomes</taxon>
    </lineage>
</organism>
<evidence type="ECO:0000256" key="2">
    <source>
        <dbReference type="ARBA" id="ARBA00022692"/>
    </source>
</evidence>
<gene>
    <name evidence="7" type="ORF">UFOPK1493_01306</name>
</gene>
<dbReference type="AlphaFoldDB" id="A0A6J6CXB1"/>
<feature type="transmembrane region" description="Helical" evidence="5">
    <location>
        <begin position="391"/>
        <end position="424"/>
    </location>
</feature>
<dbReference type="PANTHER" id="PTHR37422">
    <property type="entry name" value="TEICHURONIC ACID BIOSYNTHESIS PROTEIN TUAE"/>
    <property type="match status" value="1"/>
</dbReference>
<reference evidence="7" key="1">
    <citation type="submission" date="2020-05" db="EMBL/GenBank/DDBJ databases">
        <authorList>
            <person name="Chiriac C."/>
            <person name="Salcher M."/>
            <person name="Ghai R."/>
            <person name="Kavagutti S V."/>
        </authorList>
    </citation>
    <scope>NUCLEOTIDE SEQUENCE</scope>
</reference>
<dbReference type="Pfam" id="PF04932">
    <property type="entry name" value="Wzy_C"/>
    <property type="match status" value="1"/>
</dbReference>
<feature type="transmembrane region" description="Helical" evidence="5">
    <location>
        <begin position="194"/>
        <end position="210"/>
    </location>
</feature>
<evidence type="ECO:0000256" key="3">
    <source>
        <dbReference type="ARBA" id="ARBA00022989"/>
    </source>
</evidence>